<dbReference type="SUPFAM" id="SSF52047">
    <property type="entry name" value="RNI-like"/>
    <property type="match status" value="1"/>
</dbReference>
<gene>
    <name evidence="1" type="ORF">Enr13x_73340</name>
</gene>
<name>A0A518I2U1_9BACT</name>
<evidence type="ECO:0000313" key="1">
    <source>
        <dbReference type="EMBL" id="QDV47425.1"/>
    </source>
</evidence>
<proteinExistence type="predicted"/>
<dbReference type="Gene3D" id="3.80.10.10">
    <property type="entry name" value="Ribonuclease Inhibitor"/>
    <property type="match status" value="1"/>
</dbReference>
<dbReference type="KEGG" id="snep:Enr13x_73340"/>
<accession>A0A518I2U1</accession>
<dbReference type="EMBL" id="CP037423">
    <property type="protein sequence ID" value="QDV47425.1"/>
    <property type="molecule type" value="Genomic_DNA"/>
</dbReference>
<keyword evidence="2" id="KW-1185">Reference proteome</keyword>
<dbReference type="AlphaFoldDB" id="A0A518I2U1"/>
<reference evidence="1 2" key="1">
    <citation type="submission" date="2019-03" db="EMBL/GenBank/DDBJ databases">
        <title>Deep-cultivation of Planctomycetes and their phenomic and genomic characterization uncovers novel biology.</title>
        <authorList>
            <person name="Wiegand S."/>
            <person name="Jogler M."/>
            <person name="Boedeker C."/>
            <person name="Pinto D."/>
            <person name="Vollmers J."/>
            <person name="Rivas-Marin E."/>
            <person name="Kohn T."/>
            <person name="Peeters S.H."/>
            <person name="Heuer A."/>
            <person name="Rast P."/>
            <person name="Oberbeckmann S."/>
            <person name="Bunk B."/>
            <person name="Jeske O."/>
            <person name="Meyerdierks A."/>
            <person name="Storesund J.E."/>
            <person name="Kallscheuer N."/>
            <person name="Luecker S."/>
            <person name="Lage O.M."/>
            <person name="Pohl T."/>
            <person name="Merkel B.J."/>
            <person name="Hornburger P."/>
            <person name="Mueller R.-W."/>
            <person name="Bruemmer F."/>
            <person name="Labrenz M."/>
            <person name="Spormann A.M."/>
            <person name="Op den Camp H."/>
            <person name="Overmann J."/>
            <person name="Amann R."/>
            <person name="Jetten M.S.M."/>
            <person name="Mascher T."/>
            <person name="Medema M.H."/>
            <person name="Devos D.P."/>
            <person name="Kaster A.-K."/>
            <person name="Ovreas L."/>
            <person name="Rohde M."/>
            <person name="Galperin M.Y."/>
            <person name="Jogler C."/>
        </authorList>
    </citation>
    <scope>NUCLEOTIDE SEQUENCE [LARGE SCALE GENOMIC DNA]</scope>
    <source>
        <strain evidence="1 2">Enr13</strain>
    </source>
</reference>
<dbReference type="InterPro" id="IPR032675">
    <property type="entry name" value="LRR_dom_sf"/>
</dbReference>
<evidence type="ECO:0000313" key="2">
    <source>
        <dbReference type="Proteomes" id="UP000319004"/>
    </source>
</evidence>
<evidence type="ECO:0008006" key="3">
    <source>
        <dbReference type="Google" id="ProtNLM"/>
    </source>
</evidence>
<sequence length="232" mass="26138">MLTCLANTAEIKQLLRSGVKVDAKQPQAISFARTKKLVSQAIDGREPGEVMRMHRSKSHTGYDRYHIGLAYTDAPTTIEIIQCRSVVSLQISFPRKADIQPMVLPLKLMLRSWAKSLVRLEIGVPNTAFYADILSDCREELAFLPNLKFLTTRRVIFRDDDVSAVCKNTNLELLSISGCRDLTDKALRTIKKLDLLKSVGISDSKITETQCFRFKKARPNTGLSLDGYPYEL</sequence>
<dbReference type="Proteomes" id="UP000319004">
    <property type="component" value="Chromosome"/>
</dbReference>
<organism evidence="1 2">
    <name type="scientific">Stieleria neptunia</name>
    <dbReference type="NCBI Taxonomy" id="2527979"/>
    <lineage>
        <taxon>Bacteria</taxon>
        <taxon>Pseudomonadati</taxon>
        <taxon>Planctomycetota</taxon>
        <taxon>Planctomycetia</taxon>
        <taxon>Pirellulales</taxon>
        <taxon>Pirellulaceae</taxon>
        <taxon>Stieleria</taxon>
    </lineage>
</organism>
<protein>
    <recommendedName>
        <fullName evidence="3">Leucine Rich repeats (2 copies)</fullName>
    </recommendedName>
</protein>